<evidence type="ECO:0000313" key="2">
    <source>
        <dbReference type="Proteomes" id="UP000694727"/>
    </source>
</evidence>
<evidence type="ECO:0000313" key="1">
    <source>
        <dbReference type="Ensembl" id="ENSSSCP00025017121.1"/>
    </source>
</evidence>
<proteinExistence type="predicted"/>
<dbReference type="AlphaFoldDB" id="A0A8D0RTH3"/>
<reference evidence="1" key="1">
    <citation type="submission" date="2025-08" db="UniProtKB">
        <authorList>
            <consortium name="Ensembl"/>
        </authorList>
    </citation>
    <scope>IDENTIFICATION</scope>
</reference>
<protein>
    <submittedName>
        <fullName evidence="1">Uncharacterized protein</fullName>
    </submittedName>
</protein>
<organism evidence="1 2">
    <name type="scientific">Sus scrofa</name>
    <name type="common">Pig</name>
    <dbReference type="NCBI Taxonomy" id="9823"/>
    <lineage>
        <taxon>Eukaryota</taxon>
        <taxon>Metazoa</taxon>
        <taxon>Chordata</taxon>
        <taxon>Craniata</taxon>
        <taxon>Vertebrata</taxon>
        <taxon>Euteleostomi</taxon>
        <taxon>Mammalia</taxon>
        <taxon>Eutheria</taxon>
        <taxon>Laurasiatheria</taxon>
        <taxon>Artiodactyla</taxon>
        <taxon>Suina</taxon>
        <taxon>Suidae</taxon>
        <taxon>Sus</taxon>
    </lineage>
</organism>
<dbReference type="Proteomes" id="UP000694727">
    <property type="component" value="Unplaced"/>
</dbReference>
<accession>A0A8D0RTH3</accession>
<name>A0A8D0RTH3_PIG</name>
<sequence length="204" mass="23075">LPSPAAYEVPRRDYRGDPWSCPGPRKCIFSPWVFLIGTDKTSCGCSQTHGNARSLTQVSESRSRMAKQCQSRVQVSGLWVSVLSILSHKANHTPYVIYNLTYGKNEENERKKRFYFPVLSWKKTSYNKKKTVSALLKPLSDKQSGGRIYQNVQHAKISLKKILILVKDNFKNAYTSAIINGNDSHIASLSKEKPKNNKIPLSKD</sequence>
<dbReference type="Ensembl" id="ENSSSCT00025040236.1">
    <property type="protein sequence ID" value="ENSSSCP00025017121.1"/>
    <property type="gene ID" value="ENSSSCG00025028877.1"/>
</dbReference>